<gene>
    <name evidence="1" type="primary">glmM_2</name>
    <name evidence="1" type="ORF">NCTC7878_02931</name>
</gene>
<dbReference type="InterPro" id="IPR016055">
    <property type="entry name" value="A-D-PHexomutase_a/b/a-I/II/III"/>
</dbReference>
<reference evidence="1 2" key="1">
    <citation type="submission" date="2018-06" db="EMBL/GenBank/DDBJ databases">
        <authorList>
            <consortium name="Pathogen Informatics"/>
            <person name="Doyle S."/>
        </authorList>
    </citation>
    <scope>NUCLEOTIDE SEQUENCE [LARGE SCALE GENOMIC DNA]</scope>
    <source>
        <strain evidence="1 2">NCTC7878</strain>
    </source>
</reference>
<keyword evidence="1" id="KW-0413">Isomerase</keyword>
<dbReference type="EMBL" id="UAUX01000010">
    <property type="protein sequence ID" value="SPZ99784.1"/>
    <property type="molecule type" value="Genomic_DNA"/>
</dbReference>
<evidence type="ECO:0000313" key="1">
    <source>
        <dbReference type="EMBL" id="SPZ99784.1"/>
    </source>
</evidence>
<dbReference type="Gene3D" id="3.40.120.10">
    <property type="entry name" value="Alpha-D-Glucose-1,6-Bisphosphate, subunit A, domain 3"/>
    <property type="match status" value="1"/>
</dbReference>
<proteinExistence type="predicted"/>
<dbReference type="GO" id="GO:0008966">
    <property type="term" value="F:phosphoglucosamine mutase activity"/>
    <property type="evidence" value="ECO:0007669"/>
    <property type="project" value="UniProtKB-EC"/>
</dbReference>
<dbReference type="Proteomes" id="UP000249913">
    <property type="component" value="Unassembled WGS sequence"/>
</dbReference>
<protein>
    <submittedName>
        <fullName evidence="1">Phosphoglucosamine mutase / FemD, factor involved in methicillin resistance</fullName>
        <ecNumber evidence="1">5.4.2.10</ecNumber>
    </submittedName>
</protein>
<dbReference type="EC" id="5.4.2.10" evidence="1"/>
<accession>A0A2X2K064</accession>
<evidence type="ECO:0000313" key="2">
    <source>
        <dbReference type="Proteomes" id="UP000249913"/>
    </source>
</evidence>
<dbReference type="AlphaFoldDB" id="A0A2X2K064"/>
<dbReference type="SUPFAM" id="SSF53738">
    <property type="entry name" value="Phosphoglucomutase, first 3 domains"/>
    <property type="match status" value="1"/>
</dbReference>
<sequence length="64" mass="6890">MSYLKSTVDVNFEGLKIVLDGANGSTSSLAPFLFGDLEADTETIGCVLMDIISMRNVALHILKN</sequence>
<organism evidence="1 2">
    <name type="scientific">Staphylococcus aureus</name>
    <dbReference type="NCBI Taxonomy" id="1280"/>
    <lineage>
        <taxon>Bacteria</taxon>
        <taxon>Bacillati</taxon>
        <taxon>Bacillota</taxon>
        <taxon>Bacilli</taxon>
        <taxon>Bacillales</taxon>
        <taxon>Staphylococcaceae</taxon>
        <taxon>Staphylococcus</taxon>
    </lineage>
</organism>
<dbReference type="GO" id="GO:0005975">
    <property type="term" value="P:carbohydrate metabolic process"/>
    <property type="evidence" value="ECO:0007669"/>
    <property type="project" value="InterPro"/>
</dbReference>
<name>A0A2X2K064_STAAU</name>